<accession>A0ABP8EVB4</accession>
<feature type="transmembrane region" description="Helical" evidence="1">
    <location>
        <begin position="210"/>
        <end position="228"/>
    </location>
</feature>
<evidence type="ECO:0000256" key="1">
    <source>
        <dbReference type="SAM" id="Phobius"/>
    </source>
</evidence>
<reference evidence="3" key="1">
    <citation type="journal article" date="2019" name="Int. J. Syst. Evol. Microbiol.">
        <title>The Global Catalogue of Microorganisms (GCM) 10K type strain sequencing project: providing services to taxonomists for standard genome sequencing and annotation.</title>
        <authorList>
            <consortium name="The Broad Institute Genomics Platform"/>
            <consortium name="The Broad Institute Genome Sequencing Center for Infectious Disease"/>
            <person name="Wu L."/>
            <person name="Ma J."/>
        </authorList>
    </citation>
    <scope>NUCLEOTIDE SEQUENCE [LARGE SCALE GENOMIC DNA]</scope>
    <source>
        <strain evidence="3">JCM 17459</strain>
    </source>
</reference>
<sequence length="439" mass="45651">MTRSYDWSVLGLSADPVPGEPGVVRDGGQQYVEVADAIGRAADRLRGLELGVHISEAVDALAENATQIADKISQAQGRYRETGEALLDYAPILARAQEESELAWQSASTARAAEEEASAQRTYYLSLAEGADPEQRVRYENLAESAAGDAAGAARQLDAARAQVDDAVSMRDRAADSAADRIEHTTGGDGLDDSWWDDWGADVLAVVTDVAGWVSTVAGVLAIAVAWIPVVGQALAAALLVVAGVAAVVNAIGNIVLASTGERSWVDAGISILGAALSVVGLGGAARVLGKVAAAGRINSRAAVQAGAKGERLTYRQAVNLSPGDLARSERLWRQSVPDLSRGDAVYRLHGGASGRTGASWSSVDPHTLANPRQQLGLPDVNTAERLIVARLDDPGAVVLQRHALPLDGMPGGAPEYILPGGVDSPALTELSDTVFRLP</sequence>
<protein>
    <submittedName>
        <fullName evidence="2">Uncharacterized protein</fullName>
    </submittedName>
</protein>
<gene>
    <name evidence="2" type="ORF">GCM10022262_22890</name>
</gene>
<name>A0ABP8EVB4_9MICO</name>
<organism evidence="2 3">
    <name type="scientific">Georgenia daeguensis</name>
    <dbReference type="NCBI Taxonomy" id="908355"/>
    <lineage>
        <taxon>Bacteria</taxon>
        <taxon>Bacillati</taxon>
        <taxon>Actinomycetota</taxon>
        <taxon>Actinomycetes</taxon>
        <taxon>Micrococcales</taxon>
        <taxon>Bogoriellaceae</taxon>
        <taxon>Georgenia</taxon>
    </lineage>
</organism>
<evidence type="ECO:0000313" key="2">
    <source>
        <dbReference type="EMBL" id="GAA4287929.1"/>
    </source>
</evidence>
<dbReference type="RefSeq" id="WP_345041204.1">
    <property type="nucleotide sequence ID" value="NZ_BAABBA010000010.1"/>
</dbReference>
<keyword evidence="1" id="KW-0812">Transmembrane</keyword>
<feature type="transmembrane region" description="Helical" evidence="1">
    <location>
        <begin position="235"/>
        <end position="256"/>
    </location>
</feature>
<keyword evidence="3" id="KW-1185">Reference proteome</keyword>
<proteinExistence type="predicted"/>
<dbReference type="EMBL" id="BAABBA010000010">
    <property type="protein sequence ID" value="GAA4287929.1"/>
    <property type="molecule type" value="Genomic_DNA"/>
</dbReference>
<dbReference type="Proteomes" id="UP001499841">
    <property type="component" value="Unassembled WGS sequence"/>
</dbReference>
<comment type="caution">
    <text evidence="2">The sequence shown here is derived from an EMBL/GenBank/DDBJ whole genome shotgun (WGS) entry which is preliminary data.</text>
</comment>
<keyword evidence="1" id="KW-1133">Transmembrane helix</keyword>
<feature type="transmembrane region" description="Helical" evidence="1">
    <location>
        <begin position="268"/>
        <end position="289"/>
    </location>
</feature>
<evidence type="ECO:0000313" key="3">
    <source>
        <dbReference type="Proteomes" id="UP001499841"/>
    </source>
</evidence>
<keyword evidence="1" id="KW-0472">Membrane</keyword>